<evidence type="ECO:0000313" key="7">
    <source>
        <dbReference type="Proteomes" id="UP000603453"/>
    </source>
</evidence>
<comment type="subcellular location">
    <subcellularLocation>
        <location evidence="1">Nucleus</location>
    </subcellularLocation>
</comment>
<dbReference type="PANTHER" id="PTHR44267:SF1">
    <property type="entry name" value="WD REPEAT-CONTAINING PROTEIN 43"/>
    <property type="match status" value="1"/>
</dbReference>
<evidence type="ECO:0000256" key="2">
    <source>
        <dbReference type="ARBA" id="ARBA00023242"/>
    </source>
</evidence>
<protein>
    <recommendedName>
        <fullName evidence="5">Small-subunit processome Utp12 domain-containing protein</fullName>
    </recommendedName>
</protein>
<dbReference type="Proteomes" id="UP000603453">
    <property type="component" value="Unassembled WGS sequence"/>
</dbReference>
<dbReference type="PANTHER" id="PTHR44267">
    <property type="entry name" value="WD REPEAT-CONTAINING PROTEIN 43"/>
    <property type="match status" value="1"/>
</dbReference>
<dbReference type="InterPro" id="IPR007148">
    <property type="entry name" value="SSU_processome_Utp12"/>
</dbReference>
<feature type="compositionally biased region" description="Acidic residues" evidence="4">
    <location>
        <begin position="172"/>
        <end position="241"/>
    </location>
</feature>
<keyword evidence="7" id="KW-1185">Reference proteome</keyword>
<evidence type="ECO:0000256" key="4">
    <source>
        <dbReference type="SAM" id="MobiDB-lite"/>
    </source>
</evidence>
<reference evidence="6" key="1">
    <citation type="submission" date="2020-12" db="EMBL/GenBank/DDBJ databases">
        <title>Metabolic potential, ecology and presence of endohyphal bacteria is reflected in genomic diversity of Mucoromycotina.</title>
        <authorList>
            <person name="Muszewska A."/>
            <person name="Okrasinska A."/>
            <person name="Steczkiewicz K."/>
            <person name="Drgas O."/>
            <person name="Orlowska M."/>
            <person name="Perlinska-Lenart U."/>
            <person name="Aleksandrzak-Piekarczyk T."/>
            <person name="Szatraj K."/>
            <person name="Zielenkiewicz U."/>
            <person name="Pilsyk S."/>
            <person name="Malc E."/>
            <person name="Mieczkowski P."/>
            <person name="Kruszewska J.S."/>
            <person name="Biernat P."/>
            <person name="Pawlowska J."/>
        </authorList>
    </citation>
    <scope>NUCLEOTIDE SEQUENCE</scope>
    <source>
        <strain evidence="6">WA0000017839</strain>
    </source>
</reference>
<organism evidence="6 7">
    <name type="scientific">Mucor saturninus</name>
    <dbReference type="NCBI Taxonomy" id="64648"/>
    <lineage>
        <taxon>Eukaryota</taxon>
        <taxon>Fungi</taxon>
        <taxon>Fungi incertae sedis</taxon>
        <taxon>Mucoromycota</taxon>
        <taxon>Mucoromycotina</taxon>
        <taxon>Mucoromycetes</taxon>
        <taxon>Mucorales</taxon>
        <taxon>Mucorineae</taxon>
        <taxon>Mucoraceae</taxon>
        <taxon>Mucor</taxon>
    </lineage>
</organism>
<sequence length="241" mass="27451">MGKKGTKSASAAVTRRASLTNAHVESENITIVNHSDPADHSKFSVIRSGMNNDFVKDIQHWAELKAECNTNEEIRSKVRRLPLDHVLPLLQELLEKFDAQQARDTELTEWIKTLLLIHTAYFMTLPDVVERLSSLYKELNNRLTVYPKLLAMHGRLDLIQNQIDARNRKDDSDDESDAQVFSDSDEEDAAEDDADSDDDLDDSDDDLMDMDDEEGEMFGEEEDDLNTEDEDDNISDSDIEE</sequence>
<dbReference type="GO" id="GO:0000462">
    <property type="term" value="P:maturation of SSU-rRNA from tricistronic rRNA transcript (SSU-rRNA, 5.8S rRNA, LSU-rRNA)"/>
    <property type="evidence" value="ECO:0007669"/>
    <property type="project" value="TreeGrafter"/>
</dbReference>
<dbReference type="OrthoDB" id="30195at2759"/>
<accession>A0A8H7QS36</accession>
<dbReference type="AlphaFoldDB" id="A0A8H7QS36"/>
<dbReference type="EMBL" id="JAEPRD010000127">
    <property type="protein sequence ID" value="KAG2197524.1"/>
    <property type="molecule type" value="Genomic_DNA"/>
</dbReference>
<evidence type="ECO:0000259" key="5">
    <source>
        <dbReference type="Pfam" id="PF04003"/>
    </source>
</evidence>
<feature type="region of interest" description="Disordered" evidence="4">
    <location>
        <begin position="165"/>
        <end position="241"/>
    </location>
</feature>
<dbReference type="GO" id="GO:0005730">
    <property type="term" value="C:nucleolus"/>
    <property type="evidence" value="ECO:0007669"/>
    <property type="project" value="TreeGrafter"/>
</dbReference>
<evidence type="ECO:0000256" key="1">
    <source>
        <dbReference type="ARBA" id="ARBA00004123"/>
    </source>
</evidence>
<dbReference type="Pfam" id="PF04003">
    <property type="entry name" value="Utp12"/>
    <property type="match status" value="1"/>
</dbReference>
<comment type="caution">
    <text evidence="6">The sequence shown here is derived from an EMBL/GenBank/DDBJ whole genome shotgun (WGS) entry which is preliminary data.</text>
</comment>
<proteinExistence type="inferred from homology"/>
<keyword evidence="2" id="KW-0539">Nucleus</keyword>
<name>A0A8H7QS36_9FUNG</name>
<evidence type="ECO:0000256" key="3">
    <source>
        <dbReference type="ARBA" id="ARBA00038335"/>
    </source>
</evidence>
<comment type="similarity">
    <text evidence="3">Belongs to the UTP5 family.</text>
</comment>
<gene>
    <name evidence="6" type="ORF">INT47_007133</name>
</gene>
<dbReference type="InterPro" id="IPR052414">
    <property type="entry name" value="U3_snoRNA-assoc_WDR"/>
</dbReference>
<evidence type="ECO:0000313" key="6">
    <source>
        <dbReference type="EMBL" id="KAG2197524.1"/>
    </source>
</evidence>
<feature type="domain" description="Small-subunit processome Utp12" evidence="5">
    <location>
        <begin position="70"/>
        <end position="161"/>
    </location>
</feature>